<feature type="transmembrane region" description="Helical" evidence="1">
    <location>
        <begin position="89"/>
        <end position="108"/>
    </location>
</feature>
<feature type="transmembrane region" description="Helical" evidence="1">
    <location>
        <begin position="16"/>
        <end position="35"/>
    </location>
</feature>
<dbReference type="RefSeq" id="WP_076733954.1">
    <property type="nucleotide sequence ID" value="NZ_CP019352.1"/>
</dbReference>
<evidence type="ECO:0000256" key="1">
    <source>
        <dbReference type="SAM" id="Phobius"/>
    </source>
</evidence>
<keyword evidence="1" id="KW-0812">Transmembrane</keyword>
<name>A0AAC9LM61_9FLAO</name>
<feature type="transmembrane region" description="Helical" evidence="1">
    <location>
        <begin position="181"/>
        <end position="197"/>
    </location>
</feature>
<dbReference type="Proteomes" id="UP000187506">
    <property type="component" value="Chromosome"/>
</dbReference>
<protein>
    <submittedName>
        <fullName evidence="2">Uncharacterized protein</fullName>
    </submittedName>
</protein>
<evidence type="ECO:0000313" key="3">
    <source>
        <dbReference type="Proteomes" id="UP000187506"/>
    </source>
</evidence>
<keyword evidence="1" id="KW-1133">Transmembrane helix</keyword>
<reference evidence="2 3" key="1">
    <citation type="submission" date="2017-01" db="EMBL/GenBank/DDBJ databases">
        <title>Complete genome of Lacinutrix venerupis DOK2-8 isolated from seawater in Dokdo.</title>
        <authorList>
            <person name="Chi W.-J."/>
            <person name="Kim J.H."/>
        </authorList>
    </citation>
    <scope>NUCLEOTIDE SEQUENCE [LARGE SCALE GENOMIC DNA]</scope>
    <source>
        <strain evidence="2 3">DOK2-8</strain>
    </source>
</reference>
<organism evidence="2 3">
    <name type="scientific">Lacinutrix venerupis</name>
    <dbReference type="NCBI Taxonomy" id="1486034"/>
    <lineage>
        <taxon>Bacteria</taxon>
        <taxon>Pseudomonadati</taxon>
        <taxon>Bacteroidota</taxon>
        <taxon>Flavobacteriia</taxon>
        <taxon>Flavobacteriales</taxon>
        <taxon>Flavobacteriaceae</taxon>
        <taxon>Lacinutrix</taxon>
    </lineage>
</organism>
<feature type="transmembrane region" description="Helical" evidence="1">
    <location>
        <begin position="41"/>
        <end position="57"/>
    </location>
</feature>
<dbReference type="EMBL" id="CP019352">
    <property type="protein sequence ID" value="APY01050.1"/>
    <property type="molecule type" value="Genomic_DNA"/>
</dbReference>
<gene>
    <name evidence="2" type="ORF">BWR22_12270</name>
</gene>
<keyword evidence="1" id="KW-0472">Membrane</keyword>
<keyword evidence="3" id="KW-1185">Reference proteome</keyword>
<accession>A0AAC9LM61</accession>
<dbReference type="AlphaFoldDB" id="A0AAC9LM61"/>
<feature type="transmembrane region" description="Helical" evidence="1">
    <location>
        <begin position="120"/>
        <end position="146"/>
    </location>
</feature>
<dbReference type="KEGG" id="lvn:BWR22_12270"/>
<sequence length="245" mass="28271">MTDKNINALSILKKANIFDVLFFATFITCIVFSILKERAELIYISPIVVVTILLKYISLTKKNANVLFIITLLSQIIANYLSFYSFQDYFTVISSLTGFYLLLYCIILRKYLHKIDLKKLITLSVIIGCLLVGYVIYSVVSLIISYIPNHNIIYVLICATCLFIYVIIFARIFLNNNYENTGLIFASGIASLFSISLSPINEYFFYSKTFTVLILICHYLSIYLFMKFISETNAEDKKIIDKKYF</sequence>
<feature type="transmembrane region" description="Helical" evidence="1">
    <location>
        <begin position="203"/>
        <end position="225"/>
    </location>
</feature>
<feature type="transmembrane region" description="Helical" evidence="1">
    <location>
        <begin position="152"/>
        <end position="174"/>
    </location>
</feature>
<proteinExistence type="predicted"/>
<evidence type="ECO:0000313" key="2">
    <source>
        <dbReference type="EMBL" id="APY01050.1"/>
    </source>
</evidence>